<feature type="compositionally biased region" description="Polar residues" evidence="1">
    <location>
        <begin position="139"/>
        <end position="157"/>
    </location>
</feature>
<accession>A0A084WG44</accession>
<dbReference type="Proteomes" id="UP000030765">
    <property type="component" value="Unassembled WGS sequence"/>
</dbReference>
<evidence type="ECO:0000313" key="5">
    <source>
        <dbReference type="Proteomes" id="UP000030765"/>
    </source>
</evidence>
<evidence type="ECO:0000256" key="1">
    <source>
        <dbReference type="SAM" id="MobiDB-lite"/>
    </source>
</evidence>
<protein>
    <submittedName>
        <fullName evidence="4">C2 domain-containing protein</fullName>
    </submittedName>
</protein>
<dbReference type="InterPro" id="IPR035892">
    <property type="entry name" value="C2_domain_sf"/>
</dbReference>
<evidence type="ECO:0000313" key="3">
    <source>
        <dbReference type="EMBL" id="KFB49188.1"/>
    </source>
</evidence>
<dbReference type="Gene3D" id="2.60.40.150">
    <property type="entry name" value="C2 domain"/>
    <property type="match status" value="1"/>
</dbReference>
<dbReference type="STRING" id="74873.A0A084WG44"/>
<proteinExistence type="predicted"/>
<evidence type="ECO:0000259" key="2">
    <source>
        <dbReference type="PROSITE" id="PS50004"/>
    </source>
</evidence>
<dbReference type="Pfam" id="PF24652">
    <property type="entry name" value="CEP76_C"/>
    <property type="match status" value="1"/>
</dbReference>
<dbReference type="EMBL" id="ATLV01023438">
    <property type="status" value="NOT_ANNOTATED_CDS"/>
    <property type="molecule type" value="Genomic_DNA"/>
</dbReference>
<dbReference type="Pfam" id="PF24656">
    <property type="entry name" value="CEPT76_peptidase"/>
    <property type="match status" value="1"/>
</dbReference>
<dbReference type="OrthoDB" id="2162143at2759"/>
<reference evidence="3 5" key="1">
    <citation type="journal article" date="2014" name="BMC Genomics">
        <title>Genome sequence of Anopheles sinensis provides insight into genetics basis of mosquito competence for malaria parasites.</title>
        <authorList>
            <person name="Zhou D."/>
            <person name="Zhang D."/>
            <person name="Ding G."/>
            <person name="Shi L."/>
            <person name="Hou Q."/>
            <person name="Ye Y."/>
            <person name="Xu Y."/>
            <person name="Zhou H."/>
            <person name="Xiong C."/>
            <person name="Li S."/>
            <person name="Yu J."/>
            <person name="Hong S."/>
            <person name="Yu X."/>
            <person name="Zou P."/>
            <person name="Chen C."/>
            <person name="Chang X."/>
            <person name="Wang W."/>
            <person name="Lv Y."/>
            <person name="Sun Y."/>
            <person name="Ma L."/>
            <person name="Shen B."/>
            <person name="Zhu C."/>
        </authorList>
    </citation>
    <scope>NUCLEOTIDE SEQUENCE [LARGE SCALE GENOMIC DNA]</scope>
</reference>
<gene>
    <name evidence="3" type="ORF">ZHAS_00017188</name>
</gene>
<sequence>MSEHLKPKSPRKRRNRHRYRRRQSGRATSVSGESGVPPIAESTTPPAIAASSSVQTVRERRRPKPKLDPNFLQEETEVKASIERLNDATADGSNGKRQLHRLDKEILFFSDTLPEEEFFDAEENPVGDVPTTMAILPKTASQRSSSSNETDTPTHLASSYLRASEDTSVIVRWNTQKYKTIDQDLVYYQPSSTFSASRTVLEEVCVIDGDAKENEQTKVATLRTPEGVSMANKNRLMNRLLEEEQEEWFDACGELIDFRQYIKNDNRMRGFCSKTFVPFFVEPLPLTKTVEQLPMERTVKILIGVLRFDAHPSFDEAIRLRLQLEQLYKQYYRTRKLNRKEVLQAKLDELRTKGQTEGEVDAFQLKMARRELRQLVYQEVRTERHLAKQIMELWDELETKQLDCGLKMTATSQDTDEERDGSEWHERFELELRETLEEEHDIYIRDKQEYKAYLRDLAFDQQPDIETDPSVRPSLQKPKKPDISTLRQQFRVQYEEAFRAPGEPFLNIVLQRDPDTTIGDGAHNMGKDLLFKVKLFIDGNHVASTKGRHFHGDASTVVDFNTSFSIKLTTKIPENMALVLFEKNRLGIKSRRAEIFIPLPSTNELYDEMAPVEYQFSCGKPYKLATYANGTIELKIGWLEQTDGCTFPSPSQRRTLPRRVILPKELVRRWFDDQALDQPSDELPASNVLLHALREESDNRSENQQDVSNRTTDDQEPFRFNEDLLTFCSEESIEQNERLQMLTKRFNSSLKFRDAKFIPQSERELTFASREEDEQTKIIDETLGTDPIDLQRHRGKRYLQQVYDIISNHCRVLNQDKVNNSNLLVGGDQMLSFGALSMAFLEIFGPRRPLKPSRRSPNVRASVRLCDVTQFKIVVTVVRAFGIPMRTEDYQSMVSAGRRNSNMSSTNGRFSFRTSNVRPYITVSIKDRVLRTSTADGTAPTWNEQLELPLDFNSDQIRKHLHIDLYDEYMEDLLEDDRTRPTEVYQRISSRWLGQLRIPISTIYLNQRLEGTFEIKTPPILFGYDRQQQAQATDIPEGYGLTVGTSGISGLPDLRELTHVSLFISLEPLIEKPTLDTGGLECVELEPIRMRIYLWYAEYRHEFPARAVVPPMVTLLGGKRICATRLLGPLPIPFAIDERTEIMIRRYVSLIPVHHSVDPCSQLGGVWLTNKEIITMMCASPKDLGVMLTCYYLQLGYDVWLIFGNSVLMGDTTFVLLLDGGEFFIVDPCSGKKYSSTDTYCPLSRIYLIVNQSNVWGNIQKENRVFLTQLDVRKSGYWRPLFNRFNEPPSGCVQEDSFSYQDALPSKELQRLIERKLMRKIATWRTHRKTVWNRFMSDHLRSTLMSLERDACAEVNTERYAEEFAQMFVSYKVNGFPINLPYSNLSTLVSQVKGTGIHLNSEASVEFALGVFVKDYPCNVYSIWIFLMSLVPRI</sequence>
<dbReference type="EnsemblMetazoa" id="ASIC017188-RA">
    <property type="protein sequence ID" value="ASIC017188-PA"/>
    <property type="gene ID" value="ASIC017188"/>
</dbReference>
<feature type="domain" description="C2" evidence="2">
    <location>
        <begin position="851"/>
        <end position="1013"/>
    </location>
</feature>
<dbReference type="PANTHER" id="PTHR20837:SF0">
    <property type="entry name" value="COILED-COIL AND C2 DOMAIN-CONTAINING PROTEIN 2A"/>
    <property type="match status" value="1"/>
</dbReference>
<dbReference type="InterPro" id="IPR028928">
    <property type="entry name" value="CC2D2AN-C2"/>
</dbReference>
<reference evidence="4" key="2">
    <citation type="submission" date="2020-05" db="UniProtKB">
        <authorList>
            <consortium name="EnsemblMetazoa"/>
        </authorList>
    </citation>
    <scope>IDENTIFICATION</scope>
</reference>
<feature type="compositionally biased region" description="Basic residues" evidence="1">
    <location>
        <begin position="7"/>
        <end position="24"/>
    </location>
</feature>
<dbReference type="SMART" id="SM00239">
    <property type="entry name" value="C2"/>
    <property type="match status" value="1"/>
</dbReference>
<dbReference type="EMBL" id="KE525343">
    <property type="protein sequence ID" value="KFB49188.1"/>
    <property type="molecule type" value="Genomic_DNA"/>
</dbReference>
<feature type="region of interest" description="Disordered" evidence="1">
    <location>
        <begin position="695"/>
        <end position="715"/>
    </location>
</feature>
<dbReference type="InterPro" id="IPR000008">
    <property type="entry name" value="C2_dom"/>
</dbReference>
<dbReference type="OMA" id="IYWPETI"/>
<dbReference type="SUPFAM" id="SSF49562">
    <property type="entry name" value="C2 domain (Calcium/lipid-binding domain, CaLB)"/>
    <property type="match status" value="1"/>
</dbReference>
<dbReference type="GO" id="GO:1904491">
    <property type="term" value="P:protein localization to ciliary transition zone"/>
    <property type="evidence" value="ECO:0007669"/>
    <property type="project" value="TreeGrafter"/>
</dbReference>
<dbReference type="Pfam" id="PF15625">
    <property type="entry name" value="CC2D2AN-C2"/>
    <property type="match status" value="1"/>
</dbReference>
<keyword evidence="5" id="KW-1185">Reference proteome</keyword>
<dbReference type="InterPro" id="IPR056290">
    <property type="entry name" value="CEPT76/DRC7_peptidase-like_dom"/>
</dbReference>
<dbReference type="GO" id="GO:1905515">
    <property type="term" value="P:non-motile cilium assembly"/>
    <property type="evidence" value="ECO:0007669"/>
    <property type="project" value="TreeGrafter"/>
</dbReference>
<feature type="region of interest" description="Disordered" evidence="1">
    <location>
        <begin position="139"/>
        <end position="159"/>
    </location>
</feature>
<dbReference type="VEuPathDB" id="VectorBase:ASIC017188"/>
<organism evidence="3">
    <name type="scientific">Anopheles sinensis</name>
    <name type="common">Mosquito</name>
    <dbReference type="NCBI Taxonomy" id="74873"/>
    <lineage>
        <taxon>Eukaryota</taxon>
        <taxon>Metazoa</taxon>
        <taxon>Ecdysozoa</taxon>
        <taxon>Arthropoda</taxon>
        <taxon>Hexapoda</taxon>
        <taxon>Insecta</taxon>
        <taxon>Pterygota</taxon>
        <taxon>Neoptera</taxon>
        <taxon>Endopterygota</taxon>
        <taxon>Diptera</taxon>
        <taxon>Nematocera</taxon>
        <taxon>Culicoidea</taxon>
        <taxon>Culicidae</taxon>
        <taxon>Anophelinae</taxon>
        <taxon>Anopheles</taxon>
    </lineage>
</organism>
<dbReference type="PANTHER" id="PTHR20837">
    <property type="entry name" value="CENTROSOMAL PROTEIN-RELATED"/>
    <property type="match status" value="1"/>
</dbReference>
<feature type="region of interest" description="Disordered" evidence="1">
    <location>
        <begin position="1"/>
        <end position="73"/>
    </location>
</feature>
<dbReference type="GO" id="GO:0035869">
    <property type="term" value="C:ciliary transition zone"/>
    <property type="evidence" value="ECO:0007669"/>
    <property type="project" value="TreeGrafter"/>
</dbReference>
<dbReference type="InterPro" id="IPR056288">
    <property type="entry name" value="CEP76_C"/>
</dbReference>
<dbReference type="Pfam" id="PF00168">
    <property type="entry name" value="C2"/>
    <property type="match status" value="1"/>
</dbReference>
<dbReference type="PROSITE" id="PS50004">
    <property type="entry name" value="C2"/>
    <property type="match status" value="1"/>
</dbReference>
<name>A0A084WG44_ANOSI</name>
<feature type="compositionally biased region" description="Low complexity" evidence="1">
    <location>
        <begin position="37"/>
        <end position="53"/>
    </location>
</feature>
<dbReference type="InterPro" id="IPR052434">
    <property type="entry name" value="Tectonic-like_complex_comp"/>
</dbReference>
<evidence type="ECO:0000313" key="4">
    <source>
        <dbReference type="EnsemblMetazoa" id="ASIC017188-PA"/>
    </source>
</evidence>